<dbReference type="AlphaFoldDB" id="A0AAD8AIQ2"/>
<feature type="non-terminal residue" evidence="1">
    <location>
        <position position="172"/>
    </location>
</feature>
<dbReference type="EMBL" id="JASPKZ010000463">
    <property type="protein sequence ID" value="KAJ9599928.1"/>
    <property type="molecule type" value="Genomic_DNA"/>
</dbReference>
<comment type="caution">
    <text evidence="1">The sequence shown here is derived from an EMBL/GenBank/DDBJ whole genome shotgun (WGS) entry which is preliminary data.</text>
</comment>
<evidence type="ECO:0000313" key="1">
    <source>
        <dbReference type="EMBL" id="KAJ9599928.1"/>
    </source>
</evidence>
<keyword evidence="2" id="KW-1185">Reference proteome</keyword>
<gene>
    <name evidence="1" type="ORF">L9F63_009756</name>
</gene>
<dbReference type="Proteomes" id="UP001233999">
    <property type="component" value="Unassembled WGS sequence"/>
</dbReference>
<accession>A0AAD8AIQ2</accession>
<protein>
    <submittedName>
        <fullName evidence="1">Uncharacterized protein</fullName>
    </submittedName>
</protein>
<reference evidence="1" key="2">
    <citation type="submission" date="2023-05" db="EMBL/GenBank/DDBJ databases">
        <authorList>
            <person name="Fouks B."/>
        </authorList>
    </citation>
    <scope>NUCLEOTIDE SEQUENCE</scope>
    <source>
        <strain evidence="1">Stay&amp;Tobe</strain>
        <tissue evidence="1">Testes</tissue>
    </source>
</reference>
<name>A0AAD8AIQ2_DIPPU</name>
<feature type="non-terminal residue" evidence="1">
    <location>
        <position position="1"/>
    </location>
</feature>
<reference evidence="1" key="1">
    <citation type="journal article" date="2023" name="IScience">
        <title>Live-bearing cockroach genome reveals convergent evolutionary mechanisms linked to viviparity in insects and beyond.</title>
        <authorList>
            <person name="Fouks B."/>
            <person name="Harrison M.C."/>
            <person name="Mikhailova A.A."/>
            <person name="Marchal E."/>
            <person name="English S."/>
            <person name="Carruthers M."/>
            <person name="Jennings E.C."/>
            <person name="Chiamaka E.L."/>
            <person name="Frigard R.A."/>
            <person name="Pippel M."/>
            <person name="Attardo G.M."/>
            <person name="Benoit J.B."/>
            <person name="Bornberg-Bauer E."/>
            <person name="Tobe S.S."/>
        </authorList>
    </citation>
    <scope>NUCLEOTIDE SEQUENCE</scope>
    <source>
        <strain evidence="1">Stay&amp;Tobe</strain>
    </source>
</reference>
<sequence length="172" mass="19133">TFDSLSYILFSFDIINNLIAELENFLLSWLLFSEIISPKFRVMTFRLTEACENLQQLASSLVKSGVVSFMTDSPELESFAHSSCGIKCWSECYAFPVHSSGDGDLLGVRIRLGICVTVIFTVVSSQYKPHTISPIDIMESAIIFVPPFRLYVLMVFTGGNYLVVLYGGEGDS</sequence>
<evidence type="ECO:0000313" key="2">
    <source>
        <dbReference type="Proteomes" id="UP001233999"/>
    </source>
</evidence>
<organism evidence="1 2">
    <name type="scientific">Diploptera punctata</name>
    <name type="common">Pacific beetle cockroach</name>
    <dbReference type="NCBI Taxonomy" id="6984"/>
    <lineage>
        <taxon>Eukaryota</taxon>
        <taxon>Metazoa</taxon>
        <taxon>Ecdysozoa</taxon>
        <taxon>Arthropoda</taxon>
        <taxon>Hexapoda</taxon>
        <taxon>Insecta</taxon>
        <taxon>Pterygota</taxon>
        <taxon>Neoptera</taxon>
        <taxon>Polyneoptera</taxon>
        <taxon>Dictyoptera</taxon>
        <taxon>Blattodea</taxon>
        <taxon>Blaberoidea</taxon>
        <taxon>Blaberidae</taxon>
        <taxon>Diplopterinae</taxon>
        <taxon>Diploptera</taxon>
    </lineage>
</organism>
<proteinExistence type="predicted"/>